<evidence type="ECO:0008006" key="4">
    <source>
        <dbReference type="Google" id="ProtNLM"/>
    </source>
</evidence>
<evidence type="ECO:0000256" key="1">
    <source>
        <dbReference type="SAM" id="MobiDB-lite"/>
    </source>
</evidence>
<keyword evidence="3" id="KW-1185">Reference proteome</keyword>
<accession>A0ABQ3UI69</accession>
<name>A0ABQ3UI69_9CHLR</name>
<reference evidence="2 3" key="1">
    <citation type="journal article" date="2021" name="Int. J. Syst. Evol. Microbiol.">
        <title>Reticulibacter mediterranei gen. nov., sp. nov., within the new family Reticulibacteraceae fam. nov., and Ktedonospora formicarum gen. nov., sp. nov., Ktedonobacter robiniae sp. nov., Dictyobacter formicarum sp. nov. and Dictyobacter arantiisoli sp. nov., belonging to the class Ktedonobacteria.</title>
        <authorList>
            <person name="Yabe S."/>
            <person name="Zheng Y."/>
            <person name="Wang C.M."/>
            <person name="Sakai Y."/>
            <person name="Abe K."/>
            <person name="Yokota A."/>
            <person name="Donadio S."/>
            <person name="Cavaletti L."/>
            <person name="Monciardini P."/>
        </authorList>
    </citation>
    <scope>NUCLEOTIDE SEQUENCE [LARGE SCALE GENOMIC DNA]</scope>
    <source>
        <strain evidence="2 3">SOSP1-30</strain>
    </source>
</reference>
<organism evidence="2 3">
    <name type="scientific">Ktedonobacter robiniae</name>
    <dbReference type="NCBI Taxonomy" id="2778365"/>
    <lineage>
        <taxon>Bacteria</taxon>
        <taxon>Bacillati</taxon>
        <taxon>Chloroflexota</taxon>
        <taxon>Ktedonobacteria</taxon>
        <taxon>Ktedonobacterales</taxon>
        <taxon>Ktedonobacteraceae</taxon>
        <taxon>Ktedonobacter</taxon>
    </lineage>
</organism>
<gene>
    <name evidence="2" type="ORF">KSB_08430</name>
</gene>
<dbReference type="EMBL" id="BNJG01000001">
    <property type="protein sequence ID" value="GHO52368.1"/>
    <property type="molecule type" value="Genomic_DNA"/>
</dbReference>
<comment type="caution">
    <text evidence="2">The sequence shown here is derived from an EMBL/GenBank/DDBJ whole genome shotgun (WGS) entry which is preliminary data.</text>
</comment>
<dbReference type="Proteomes" id="UP000654345">
    <property type="component" value="Unassembled WGS sequence"/>
</dbReference>
<sequence length="114" mass="12706">MVARYLCTRLLYHTIKDWKSNVHTAFSHLVKGPERIEEIMSNSTSSSLAKIAALIGGATVGVLIANWLDEQLLSRARKRSDYDRTRYEQGLGPIAVTPRAMEPGTAEEMSDNNL</sequence>
<protein>
    <recommendedName>
        <fullName evidence="4">YtxH domain-containing protein</fullName>
    </recommendedName>
</protein>
<feature type="region of interest" description="Disordered" evidence="1">
    <location>
        <begin position="93"/>
        <end position="114"/>
    </location>
</feature>
<evidence type="ECO:0000313" key="3">
    <source>
        <dbReference type="Proteomes" id="UP000654345"/>
    </source>
</evidence>
<evidence type="ECO:0000313" key="2">
    <source>
        <dbReference type="EMBL" id="GHO52368.1"/>
    </source>
</evidence>
<proteinExistence type="predicted"/>